<keyword evidence="1" id="KW-0732">Signal</keyword>
<accession>A0A5E4EZF7</accession>
<feature type="signal peptide" evidence="1">
    <location>
        <begin position="1"/>
        <end position="22"/>
    </location>
</feature>
<organism evidence="2 3">
    <name type="scientific">Prunus dulcis</name>
    <name type="common">Almond</name>
    <name type="synonym">Amygdalus dulcis</name>
    <dbReference type="NCBI Taxonomy" id="3755"/>
    <lineage>
        <taxon>Eukaryota</taxon>
        <taxon>Viridiplantae</taxon>
        <taxon>Streptophyta</taxon>
        <taxon>Embryophyta</taxon>
        <taxon>Tracheophyta</taxon>
        <taxon>Spermatophyta</taxon>
        <taxon>Magnoliopsida</taxon>
        <taxon>eudicotyledons</taxon>
        <taxon>Gunneridae</taxon>
        <taxon>Pentapetalae</taxon>
        <taxon>rosids</taxon>
        <taxon>fabids</taxon>
        <taxon>Rosales</taxon>
        <taxon>Rosaceae</taxon>
        <taxon>Amygdaloideae</taxon>
        <taxon>Amygdaleae</taxon>
        <taxon>Prunus</taxon>
    </lineage>
</organism>
<protein>
    <submittedName>
        <fullName evidence="2">Uncharacterized protein</fullName>
    </submittedName>
</protein>
<dbReference type="EMBL" id="CABIKO010000049">
    <property type="protein sequence ID" value="VVA21083.1"/>
    <property type="molecule type" value="Genomic_DNA"/>
</dbReference>
<dbReference type="Proteomes" id="UP000327085">
    <property type="component" value="Chromosome 6"/>
</dbReference>
<sequence>MSLSQKAHKFVLLITCLSVASGSGPKWETKRKWVDVIRQGNEKSTRIACSLIWTLLKRLRITVGDKKRKKADVEGAISIHEGVSTLYIYGTKPDNLPENIREQILPR</sequence>
<dbReference type="Gramene" id="VVA21083">
    <property type="protein sequence ID" value="VVA21083"/>
    <property type="gene ID" value="Prudul26B004380"/>
</dbReference>
<dbReference type="InParanoid" id="A0A5E4EZF7"/>
<dbReference type="AlphaFoldDB" id="A0A5E4EZF7"/>
<gene>
    <name evidence="2" type="ORF">ALMOND_2B004380</name>
</gene>
<name>A0A5E4EZF7_PRUDU</name>
<evidence type="ECO:0000313" key="2">
    <source>
        <dbReference type="EMBL" id="VVA21083.1"/>
    </source>
</evidence>
<proteinExistence type="predicted"/>
<reference evidence="3" key="1">
    <citation type="journal article" date="2020" name="Plant J.">
        <title>Transposons played a major role in the diversification between the closely related almond and peach genomes: results from the almond genome sequence.</title>
        <authorList>
            <person name="Alioto T."/>
            <person name="Alexiou K.G."/>
            <person name="Bardil A."/>
            <person name="Barteri F."/>
            <person name="Castanera R."/>
            <person name="Cruz F."/>
            <person name="Dhingra A."/>
            <person name="Duval H."/>
            <person name="Fernandez I Marti A."/>
            <person name="Frias L."/>
            <person name="Galan B."/>
            <person name="Garcia J.L."/>
            <person name="Howad W."/>
            <person name="Gomez-Garrido J."/>
            <person name="Gut M."/>
            <person name="Julca I."/>
            <person name="Morata J."/>
            <person name="Puigdomenech P."/>
            <person name="Ribeca P."/>
            <person name="Rubio Cabetas M.J."/>
            <person name="Vlasova A."/>
            <person name="Wirthensohn M."/>
            <person name="Garcia-Mas J."/>
            <person name="Gabaldon T."/>
            <person name="Casacuberta J.M."/>
            <person name="Arus P."/>
        </authorList>
    </citation>
    <scope>NUCLEOTIDE SEQUENCE [LARGE SCALE GENOMIC DNA]</scope>
    <source>
        <strain evidence="3">cv. Texas</strain>
    </source>
</reference>
<evidence type="ECO:0000313" key="3">
    <source>
        <dbReference type="Proteomes" id="UP000327085"/>
    </source>
</evidence>
<feature type="chain" id="PRO_5022749565" evidence="1">
    <location>
        <begin position="23"/>
        <end position="107"/>
    </location>
</feature>
<evidence type="ECO:0000256" key="1">
    <source>
        <dbReference type="SAM" id="SignalP"/>
    </source>
</evidence>